<keyword evidence="1" id="KW-1133">Transmembrane helix</keyword>
<dbReference type="Proteomes" id="UP000184315">
    <property type="component" value="Unassembled WGS sequence"/>
</dbReference>
<dbReference type="AlphaFoldDB" id="A0A1J1LIV7"/>
<organism evidence="3 4">
    <name type="scientific">Planktothrix tepida PCC 9214</name>
    <dbReference type="NCBI Taxonomy" id="671072"/>
    <lineage>
        <taxon>Bacteria</taxon>
        <taxon>Bacillati</taxon>
        <taxon>Cyanobacteriota</taxon>
        <taxon>Cyanophyceae</taxon>
        <taxon>Oscillatoriophycideae</taxon>
        <taxon>Oscillatoriales</taxon>
        <taxon>Microcoleaceae</taxon>
        <taxon>Planktothrix</taxon>
    </lineage>
</organism>
<accession>A0A1J1LIV7</accession>
<dbReference type="OrthoDB" id="449972at2"/>
<reference evidence="4" key="1">
    <citation type="submission" date="2015-10" db="EMBL/GenBank/DDBJ databases">
        <authorList>
            <person name="Regsiter A."/>
            <person name="william w."/>
        </authorList>
    </citation>
    <scope>NUCLEOTIDE SEQUENCE [LARGE SCALE GENOMIC DNA]</scope>
</reference>
<dbReference type="STRING" id="671072.PL9214480056"/>
<dbReference type="RefSeq" id="WP_072719189.1">
    <property type="nucleotide sequence ID" value="NZ_LN889800.1"/>
</dbReference>
<dbReference type="EMBL" id="CZDF01000153">
    <property type="protein sequence ID" value="CUR32448.1"/>
    <property type="molecule type" value="Genomic_DNA"/>
</dbReference>
<keyword evidence="1" id="KW-0472">Membrane</keyword>
<gene>
    <name evidence="3" type="ORF">PL9214480056</name>
</gene>
<dbReference type="InterPro" id="IPR010802">
    <property type="entry name" value="DUF1400"/>
</dbReference>
<evidence type="ECO:0000313" key="4">
    <source>
        <dbReference type="Proteomes" id="UP000184315"/>
    </source>
</evidence>
<feature type="transmembrane region" description="Helical" evidence="1">
    <location>
        <begin position="26"/>
        <end position="45"/>
    </location>
</feature>
<sequence length="213" mass="23414">MNLTSGRWFQKVRNPYQFFTQGLSKYISLALAMILGLTISLGIFAQPAPAIDELRLMYGPANISLSIVDLQTFAQTGDQSNQLRSLITLAKLTPDQVQQFRQALNYSVQIPTNVVNDLLDSTYGRLVVGAFNQFVASGSTVDVAVDKVIAALRNVTRDGQLSMLELLLSYQGVNAITINVQDLINLYNDVSNLGEEAIAFLKAQPAVQQRLCQ</sequence>
<feature type="domain" description="DUF1400" evidence="2">
    <location>
        <begin position="52"/>
        <end position="171"/>
    </location>
</feature>
<dbReference type="Pfam" id="PF07176">
    <property type="entry name" value="DUF1400"/>
    <property type="match status" value="1"/>
</dbReference>
<keyword evidence="1" id="KW-0812">Transmembrane</keyword>
<name>A0A1J1LIV7_9CYAN</name>
<evidence type="ECO:0000313" key="3">
    <source>
        <dbReference type="EMBL" id="CUR32448.1"/>
    </source>
</evidence>
<keyword evidence="4" id="KW-1185">Reference proteome</keyword>
<proteinExistence type="predicted"/>
<evidence type="ECO:0000259" key="2">
    <source>
        <dbReference type="Pfam" id="PF07176"/>
    </source>
</evidence>
<protein>
    <recommendedName>
        <fullName evidence="2">DUF1400 domain-containing protein</fullName>
    </recommendedName>
</protein>
<evidence type="ECO:0000256" key="1">
    <source>
        <dbReference type="SAM" id="Phobius"/>
    </source>
</evidence>